<feature type="domain" description="Cobalamin synthesis G N-terminal" evidence="3">
    <location>
        <begin position="87"/>
        <end position="167"/>
    </location>
</feature>
<reference evidence="5 6" key="1">
    <citation type="submission" date="2020-04" db="EMBL/GenBank/DDBJ databases">
        <authorList>
            <consortium name="Desulfovibrio sp. FSS-1 genome sequencing consortium"/>
            <person name="Shimoshige H."/>
            <person name="Kobayashi H."/>
            <person name="Maekawa T."/>
        </authorList>
    </citation>
    <scope>NUCLEOTIDE SEQUENCE [LARGE SCALE GENOMIC DNA]</scope>
    <source>
        <strain evidence="5 6">SIID29052-01</strain>
    </source>
</reference>
<gene>
    <name evidence="5" type="primary">cbiG</name>
    <name evidence="5" type="ORF">NNJEOMEG_03816</name>
</gene>
<dbReference type="PANTHER" id="PTHR37477:SF1">
    <property type="entry name" value="COBALT-PRECORRIN-5A HYDROLASE"/>
    <property type="match status" value="1"/>
</dbReference>
<dbReference type="GO" id="GO:0043779">
    <property type="term" value="F:cobalt-precorrin-5A acetaldehyde-lyase activity"/>
    <property type="evidence" value="ECO:0007669"/>
    <property type="project" value="UniProtKB-EC"/>
</dbReference>
<dbReference type="InterPro" id="IPR002750">
    <property type="entry name" value="CobE/GbiG_C"/>
</dbReference>
<evidence type="ECO:0000259" key="2">
    <source>
        <dbReference type="Pfam" id="PF01890"/>
    </source>
</evidence>
<dbReference type="InterPro" id="IPR021744">
    <property type="entry name" value="CbiG_N"/>
</dbReference>
<dbReference type="Pfam" id="PF01890">
    <property type="entry name" value="CbiG_C"/>
    <property type="match status" value="1"/>
</dbReference>
<dbReference type="EMBL" id="BLTE01000027">
    <property type="protein sequence ID" value="GFK95943.1"/>
    <property type="molecule type" value="Genomic_DNA"/>
</dbReference>
<dbReference type="EC" id="3.7.1.12" evidence="5"/>
<evidence type="ECO:0000313" key="6">
    <source>
        <dbReference type="Proteomes" id="UP000494245"/>
    </source>
</evidence>
<evidence type="ECO:0000259" key="3">
    <source>
        <dbReference type="Pfam" id="PF11760"/>
    </source>
</evidence>
<evidence type="ECO:0000256" key="1">
    <source>
        <dbReference type="SAM" id="MobiDB-lite"/>
    </source>
</evidence>
<dbReference type="Gene3D" id="3.40.50.11220">
    <property type="match status" value="1"/>
</dbReference>
<dbReference type="AlphaFoldDB" id="A0A6V8LU57"/>
<dbReference type="Gene3D" id="3.30.420.180">
    <property type="entry name" value="CobE/GbiG C-terminal domain"/>
    <property type="match status" value="1"/>
</dbReference>
<dbReference type="Pfam" id="PF11761">
    <property type="entry name" value="CbiG_mid"/>
    <property type="match status" value="1"/>
</dbReference>
<organism evidence="5 6">
    <name type="scientific">Fundidesulfovibrio magnetotacticus</name>
    <dbReference type="NCBI Taxonomy" id="2730080"/>
    <lineage>
        <taxon>Bacteria</taxon>
        <taxon>Pseudomonadati</taxon>
        <taxon>Thermodesulfobacteriota</taxon>
        <taxon>Desulfovibrionia</taxon>
        <taxon>Desulfovibrionales</taxon>
        <taxon>Desulfovibrionaceae</taxon>
        <taxon>Fundidesulfovibrio</taxon>
    </lineage>
</organism>
<keyword evidence="5" id="KW-0378">Hydrolase</keyword>
<reference evidence="5 6" key="2">
    <citation type="submission" date="2020-05" db="EMBL/GenBank/DDBJ databases">
        <title>Draft genome sequence of Desulfovibrio sp. strainFSS-1.</title>
        <authorList>
            <person name="Shimoshige H."/>
            <person name="Kobayashi H."/>
            <person name="Maekawa T."/>
        </authorList>
    </citation>
    <scope>NUCLEOTIDE SEQUENCE [LARGE SCALE GENOMIC DNA]</scope>
    <source>
        <strain evidence="5 6">SIID29052-01</strain>
    </source>
</reference>
<dbReference type="InterPro" id="IPR052553">
    <property type="entry name" value="CbiG_hydrolase"/>
</dbReference>
<dbReference type="InterPro" id="IPR038029">
    <property type="entry name" value="GbiG_N_sf"/>
</dbReference>
<dbReference type="PANTHER" id="PTHR37477">
    <property type="entry name" value="COBALT-PRECORRIN-5A HYDROLASE"/>
    <property type="match status" value="1"/>
</dbReference>
<evidence type="ECO:0000259" key="4">
    <source>
        <dbReference type="Pfam" id="PF11761"/>
    </source>
</evidence>
<dbReference type="SUPFAM" id="SSF159664">
    <property type="entry name" value="CobE/GbiG C-terminal domain-like"/>
    <property type="match status" value="1"/>
</dbReference>
<feature type="domain" description="Cobalamin biosynthesis central region" evidence="4">
    <location>
        <begin position="172"/>
        <end position="257"/>
    </location>
</feature>
<dbReference type="SUPFAM" id="SSF159672">
    <property type="entry name" value="CbiG N-terminal domain-like"/>
    <property type="match status" value="1"/>
</dbReference>
<name>A0A6V8LU57_9BACT</name>
<accession>A0A6V8LU57</accession>
<dbReference type="InterPro" id="IPR036518">
    <property type="entry name" value="CobE/GbiG_C_sf"/>
</dbReference>
<feature type="region of interest" description="Disordered" evidence="1">
    <location>
        <begin position="1"/>
        <end position="37"/>
    </location>
</feature>
<sequence length="380" mass="38696">MTQEHPGHPVKGPGNTVPGRESAERAEPSLLAGGSSPDATPPLAVWALTPQGVRLARGLARELQGEVFAPRRFAAPGEQGFASLTEAVAAAFHARPGHLFVAACGIVVRAVAPLLQGKAKDPAVVVLDQAGRFAVSLLSGHLGGANDLARRAAAFTGGQAVITTATDVEGLPSLDLLARDSGLAIGNLEAVRAVNAGLLEGKSVQLFDPSGLLTVPPAHAGRFEWVAAQHLMDPGRPCVAVTWSTSPLPPGCLALRPRVVAAGVGCRRGTSAAEILEAIEAACALRRVSPASVAVLASIEAKRDEAGLIEAARALGAELAFLPAARLAGVAVPNPSAQAFKHMGVESVCEAAALLTSGSDKLLLPKFKTRAVTVALALAV</sequence>
<feature type="domain" description="CobE/GbiG C-terminal" evidence="2">
    <location>
        <begin position="261"/>
        <end position="377"/>
    </location>
</feature>
<dbReference type="GO" id="GO:0009236">
    <property type="term" value="P:cobalamin biosynthetic process"/>
    <property type="evidence" value="ECO:0007669"/>
    <property type="project" value="InterPro"/>
</dbReference>
<dbReference type="Proteomes" id="UP000494245">
    <property type="component" value="Unassembled WGS sequence"/>
</dbReference>
<dbReference type="Pfam" id="PF11760">
    <property type="entry name" value="CbiG_N"/>
    <property type="match status" value="1"/>
</dbReference>
<comment type="caution">
    <text evidence="5">The sequence shown here is derived from an EMBL/GenBank/DDBJ whole genome shotgun (WGS) entry which is preliminary data.</text>
</comment>
<evidence type="ECO:0000313" key="5">
    <source>
        <dbReference type="EMBL" id="GFK95943.1"/>
    </source>
</evidence>
<proteinExistence type="predicted"/>
<keyword evidence="6" id="KW-1185">Reference proteome</keyword>
<dbReference type="InterPro" id="IPR021745">
    <property type="entry name" value="CbiG_mid"/>
</dbReference>
<protein>
    <submittedName>
        <fullName evidence="5">Cobalt-precorrin-5A hydrolase</fullName>
        <ecNumber evidence="5">3.7.1.12</ecNumber>
    </submittedName>
</protein>